<dbReference type="EMBL" id="CP049811">
    <property type="protein sequence ID" value="QIK40408.1"/>
    <property type="molecule type" value="Genomic_DNA"/>
</dbReference>
<reference evidence="3 4" key="1">
    <citation type="submission" date="2020-03" db="EMBL/GenBank/DDBJ databases">
        <title>Complete genome sequence of Monaibacterium sp. ALG8 with diverse plasmids.</title>
        <authorList>
            <person name="Sun C."/>
        </authorList>
    </citation>
    <scope>NUCLEOTIDE SEQUENCE [LARGE SCALE GENOMIC DNA]</scope>
    <source>
        <strain evidence="3 4">ALG8</strain>
    </source>
</reference>
<dbReference type="KEGG" id="mon:G8E03_06270"/>
<dbReference type="PANTHER" id="PTHR19328">
    <property type="entry name" value="HEDGEHOG-INTERACTING PROTEIN"/>
    <property type="match status" value="1"/>
</dbReference>
<dbReference type="Proteomes" id="UP000500791">
    <property type="component" value="Chromosome"/>
</dbReference>
<gene>
    <name evidence="3" type="ORF">G8E03_06270</name>
</gene>
<name>A0A6G7VKN3_9RHOB</name>
<evidence type="ECO:0000313" key="4">
    <source>
        <dbReference type="Proteomes" id="UP000500791"/>
    </source>
</evidence>
<dbReference type="InterPro" id="IPR011041">
    <property type="entry name" value="Quinoprot_gluc/sorb_DH_b-prop"/>
</dbReference>
<sequence length="400" mass="42474">MKYALFTAMIVAAPALAQSNNPVAQSAPNVPEFTPAFPEQTRAPESLSGIELQTTEVAAGLSHPWGIAVLPGGGYLVTERSGQLRVIDADGNLVAEPVSGLPDLLAEQQGGLLDVELAPDFAQTRHIYFTYSKPHPDGGSSTAAARATLSDDLTALNDVVDIFVQSPPSPNPMHYGSRVVPNGDEIYVTTGEHFVPQERVFAQDLNKTYGKIVRVTADGDAVEGNPFIGQDDALPEIFSYGHRNIQGAAIRPDTGELWAIEHGPAGGDELNLIAPGENYGWPVVSYGENYDETPVGTGGADHAAEGFTEPRYYWDPVIAPGGMVFYQGDVFADWQGDVLIGSLNPGALVRLEMDGNTVVGEERLLNDVGRVRDVAVDADGSLLVLIDADDGAVLRVTPAN</sequence>
<keyword evidence="1" id="KW-0732">Signal</keyword>
<dbReference type="SUPFAM" id="SSF50952">
    <property type="entry name" value="Soluble quinoprotein glucose dehydrogenase"/>
    <property type="match status" value="1"/>
</dbReference>
<dbReference type="Pfam" id="PF07995">
    <property type="entry name" value="GSDH"/>
    <property type="match status" value="1"/>
</dbReference>
<organism evidence="3 4">
    <name type="scientific">Pontivivens nitratireducens</name>
    <dbReference type="NCBI Taxonomy" id="2758038"/>
    <lineage>
        <taxon>Bacteria</taxon>
        <taxon>Pseudomonadati</taxon>
        <taxon>Pseudomonadota</taxon>
        <taxon>Alphaproteobacteria</taxon>
        <taxon>Rhodobacterales</taxon>
        <taxon>Paracoccaceae</taxon>
        <taxon>Pontivivens</taxon>
    </lineage>
</organism>
<dbReference type="InterPro" id="IPR012938">
    <property type="entry name" value="Glc/Sorbosone_DH"/>
</dbReference>
<feature type="chain" id="PRO_5026308124" evidence="1">
    <location>
        <begin position="18"/>
        <end position="400"/>
    </location>
</feature>
<proteinExistence type="predicted"/>
<evidence type="ECO:0000259" key="2">
    <source>
        <dbReference type="Pfam" id="PF07995"/>
    </source>
</evidence>
<dbReference type="RefSeq" id="WP_166189846.1">
    <property type="nucleotide sequence ID" value="NZ_CP049811.1"/>
</dbReference>
<dbReference type="Gene3D" id="2.120.10.30">
    <property type="entry name" value="TolB, C-terminal domain"/>
    <property type="match status" value="1"/>
</dbReference>
<keyword evidence="4" id="KW-1185">Reference proteome</keyword>
<dbReference type="InterPro" id="IPR011042">
    <property type="entry name" value="6-blade_b-propeller_TolB-like"/>
</dbReference>
<evidence type="ECO:0000256" key="1">
    <source>
        <dbReference type="SAM" id="SignalP"/>
    </source>
</evidence>
<feature type="domain" description="Glucose/Sorbosone dehydrogenase" evidence="2">
    <location>
        <begin position="61"/>
        <end position="395"/>
    </location>
</feature>
<dbReference type="AlphaFoldDB" id="A0A6G7VKN3"/>
<evidence type="ECO:0000313" key="3">
    <source>
        <dbReference type="EMBL" id="QIK40408.1"/>
    </source>
</evidence>
<dbReference type="PANTHER" id="PTHR19328:SF75">
    <property type="entry name" value="ALDOSE SUGAR DEHYDROGENASE YLII"/>
    <property type="match status" value="1"/>
</dbReference>
<feature type="signal peptide" evidence="1">
    <location>
        <begin position="1"/>
        <end position="17"/>
    </location>
</feature>
<protein>
    <submittedName>
        <fullName evidence="3">PQQ-dependent sugar dehydrogenase</fullName>
    </submittedName>
</protein>
<accession>A0A6G7VKN3</accession>